<reference evidence="2 3" key="1">
    <citation type="journal article" date="2016" name="Genome Biol. Evol.">
        <title>Divergent and convergent evolution of fungal pathogenicity.</title>
        <authorList>
            <person name="Shang Y."/>
            <person name="Xiao G."/>
            <person name="Zheng P."/>
            <person name="Cen K."/>
            <person name="Zhan S."/>
            <person name="Wang C."/>
        </authorList>
    </citation>
    <scope>NUCLEOTIDE SEQUENCE [LARGE SCALE GENOMIC DNA]</scope>
    <source>
        <strain evidence="2 3">ARSEF 2679</strain>
    </source>
</reference>
<organism evidence="2 3">
    <name type="scientific">Cordyceps fumosorosea (strain ARSEF 2679)</name>
    <name type="common">Isaria fumosorosea</name>
    <dbReference type="NCBI Taxonomy" id="1081104"/>
    <lineage>
        <taxon>Eukaryota</taxon>
        <taxon>Fungi</taxon>
        <taxon>Dikarya</taxon>
        <taxon>Ascomycota</taxon>
        <taxon>Pezizomycotina</taxon>
        <taxon>Sordariomycetes</taxon>
        <taxon>Hypocreomycetidae</taxon>
        <taxon>Hypocreales</taxon>
        <taxon>Cordycipitaceae</taxon>
        <taxon>Cordyceps</taxon>
    </lineage>
</organism>
<feature type="region of interest" description="Disordered" evidence="1">
    <location>
        <begin position="76"/>
        <end position="169"/>
    </location>
</feature>
<keyword evidence="3" id="KW-1185">Reference proteome</keyword>
<feature type="compositionally biased region" description="Basic residues" evidence="1">
    <location>
        <begin position="1"/>
        <end position="16"/>
    </location>
</feature>
<gene>
    <name evidence="2" type="ORF">ISF_08425</name>
</gene>
<dbReference type="STRING" id="1081104.A0A167MCG2"/>
<protein>
    <recommendedName>
        <fullName evidence="4">Chromo domain-like protein</fullName>
    </recommendedName>
</protein>
<feature type="compositionally biased region" description="Polar residues" evidence="1">
    <location>
        <begin position="1207"/>
        <end position="1219"/>
    </location>
</feature>
<accession>A0A167MCG2</accession>
<dbReference type="EMBL" id="AZHB01000030">
    <property type="protein sequence ID" value="OAA54198.1"/>
    <property type="molecule type" value="Genomic_DNA"/>
</dbReference>
<feature type="region of interest" description="Disordered" evidence="1">
    <location>
        <begin position="881"/>
        <end position="909"/>
    </location>
</feature>
<dbReference type="AlphaFoldDB" id="A0A167MCG2"/>
<dbReference type="InterPro" id="IPR038609">
    <property type="entry name" value="HDA1_su2/3_sf"/>
</dbReference>
<feature type="region of interest" description="Disordered" evidence="1">
    <location>
        <begin position="365"/>
        <end position="488"/>
    </location>
</feature>
<name>A0A167MCG2_CORFA</name>
<feature type="compositionally biased region" description="Low complexity" evidence="1">
    <location>
        <begin position="328"/>
        <end position="337"/>
    </location>
</feature>
<comment type="caution">
    <text evidence="2">The sequence shown here is derived from an EMBL/GenBank/DDBJ whole genome shotgun (WGS) entry which is preliminary data.</text>
</comment>
<feature type="compositionally biased region" description="Polar residues" evidence="1">
    <location>
        <begin position="450"/>
        <end position="463"/>
    </location>
</feature>
<dbReference type="OrthoDB" id="3647690at2759"/>
<evidence type="ECO:0000256" key="1">
    <source>
        <dbReference type="SAM" id="MobiDB-lite"/>
    </source>
</evidence>
<feature type="region of interest" description="Disordered" evidence="1">
    <location>
        <begin position="300"/>
        <end position="337"/>
    </location>
</feature>
<dbReference type="Gene3D" id="3.40.50.12360">
    <property type="match status" value="1"/>
</dbReference>
<dbReference type="Proteomes" id="UP000076744">
    <property type="component" value="Unassembled WGS sequence"/>
</dbReference>
<feature type="region of interest" description="Disordered" evidence="1">
    <location>
        <begin position="1176"/>
        <end position="1241"/>
    </location>
</feature>
<feature type="region of interest" description="Disordered" evidence="1">
    <location>
        <begin position="1"/>
        <end position="23"/>
    </location>
</feature>
<proteinExistence type="predicted"/>
<dbReference type="RefSeq" id="XP_018700771.1">
    <property type="nucleotide sequence ID" value="XM_018852028.1"/>
</dbReference>
<evidence type="ECO:0000313" key="2">
    <source>
        <dbReference type="EMBL" id="OAA54198.1"/>
    </source>
</evidence>
<dbReference type="GeneID" id="30024717"/>
<evidence type="ECO:0008006" key="4">
    <source>
        <dbReference type="Google" id="ProtNLM"/>
    </source>
</evidence>
<sequence>MPTSKKPARTGKKPAKQPKQTGWFTIRRILDEKRVANRVQYLVDWDDDVNTGESYEPTWAWSADVTALAKDDWQRIKASTTAAPPPPTSESLASQNSPSDQSPRPANFRQLERAKTKARARSSSTTSADSIDAGPAPKRLRYSPSPSAEPVPSIVSAHSSSPDADVPEIESPTDAVADFFVGIPKAADFDPTDFLSVRGSQSASYPSQSLSELEEQDQRLALSSQISSRTIPDSQDFSGQTLSTASQLVDSLVSSKTESSCVVIPDSLERAEDHIIPAVDAGNTQEHIPESSIPAEANANSAIPSHQQRAKEPSFTDVPAFDTSPDRSAQPSKSSQAAAGGLIAASTLELPEFLTQVEILEPPTFLSTSTPQEQPSLPPSPAPESPALESPDPQHGHRPSQDAQVVFPLHDVSMEDNTDSNPGTQRSAVDELKDIFTIKPMSYSGAEPQDASNQATSTENDVSGLSEAPREMQPNSPPPVGSIDSSHWHLPTEAGAVNESGPTGTASGIAFNTQPDTHAQLLVPIHTHEELPGTISPSDVLQSAGAVLDADAGLTLGALGVSPSAIFGSSAEPIPAAQKPPSSPSSSATSDDPILMQHIITLPFQASLRPEYDATLLAHKKLVENFSEVFSNEEYVEPEPSLVAKIDDLFLALRNLCDYPQDIIGTTLENLSPQEQVKYACDANPKFCFVFELLNGIETNHRVLIIVQSVELMRLLAYVTTALKIDCSARALESLKNSSNESACSVTLALPDEEFDIDEFEVVIGFDHSFGGSLVARALSPAGQATRPPLVLSLVTTHSIEHLDRQLPEDLSPLERRHALLVSIVNARKLTNDPDRGYPEPYQIASIFYDYLNGAIEGVLWEPIPIPEGVLDIYMNSQSQSQSQSLPAAETEVSRKRKLDDDNEEEAKRVRMIPKAVTTSKEEVPLPDDVRWLLDSAAEASNTLPGAGVSIQVSLAVLQAIAEKASGLERQVSASDMTAQYRGIIENQEARIKDYERTEAKTYRAYRAALEERTAFEREKKKADTALQSAQEAAQKESTKLQAKIGELEATVSRLTTSSDGEEASPLATSERLLKEAQEHIKKLEKRLKNATQDGEYAKNAYQEASNSATTLQVENRELKEQNEKLRRLGSDVVTRVHEIHSESMAKTYLKQIGEMKVQMREREMELDRVREELRQARTRRETRQASVPRSPRMGLMSPRTGRPYTNPASRGTSPTATTEGAMIGALPAGNGNGRWNHLRE</sequence>
<evidence type="ECO:0000313" key="3">
    <source>
        <dbReference type="Proteomes" id="UP000076744"/>
    </source>
</evidence>
<feature type="compositionally biased region" description="Polar residues" evidence="1">
    <location>
        <begin position="95"/>
        <end position="104"/>
    </location>
</feature>